<dbReference type="Pfam" id="PF11305">
    <property type="entry name" value="DUF3107"/>
    <property type="match status" value="1"/>
</dbReference>
<sequence length="85" mass="8927">MNVKKSEVAIKSEVRIAVTRVANDVVFESAMSTSEIKSAVTEALASGNPLTLSDIRGHEIIVPADKIGFVQVGDPSSRRVGFGAA</sequence>
<dbReference type="EMBL" id="CAFBRV010000002">
    <property type="protein sequence ID" value="CAB5103215.1"/>
    <property type="molecule type" value="Genomic_DNA"/>
</dbReference>
<reference evidence="1" key="1">
    <citation type="submission" date="2020-05" db="EMBL/GenBank/DDBJ databases">
        <authorList>
            <person name="Chiriac C."/>
            <person name="Salcher M."/>
            <person name="Ghai R."/>
            <person name="Kavagutti S V."/>
        </authorList>
    </citation>
    <scope>NUCLEOTIDE SEQUENCE</scope>
</reference>
<dbReference type="InterPro" id="IPR021456">
    <property type="entry name" value="DUF3107"/>
</dbReference>
<name>A0A6J7VPQ7_9ZZZZ</name>
<evidence type="ECO:0000313" key="1">
    <source>
        <dbReference type="EMBL" id="CAB5103215.1"/>
    </source>
</evidence>
<protein>
    <submittedName>
        <fullName evidence="1">Unannotated protein</fullName>
    </submittedName>
</protein>
<accession>A0A6J7VPQ7</accession>
<gene>
    <name evidence="1" type="ORF">UFOPK4410_00070</name>
</gene>
<organism evidence="1">
    <name type="scientific">freshwater metagenome</name>
    <dbReference type="NCBI Taxonomy" id="449393"/>
    <lineage>
        <taxon>unclassified sequences</taxon>
        <taxon>metagenomes</taxon>
        <taxon>ecological metagenomes</taxon>
    </lineage>
</organism>
<proteinExistence type="predicted"/>
<dbReference type="AlphaFoldDB" id="A0A6J7VPQ7"/>